<organism evidence="1">
    <name type="scientific">marine sediment metagenome</name>
    <dbReference type="NCBI Taxonomy" id="412755"/>
    <lineage>
        <taxon>unclassified sequences</taxon>
        <taxon>metagenomes</taxon>
        <taxon>ecological metagenomes</taxon>
    </lineage>
</organism>
<dbReference type="AlphaFoldDB" id="A0A0F9LJC7"/>
<accession>A0A0F9LJC7</accession>
<dbReference type="EMBL" id="LAZR01006047">
    <property type="protein sequence ID" value="KKM95154.1"/>
    <property type="molecule type" value="Genomic_DNA"/>
</dbReference>
<proteinExistence type="predicted"/>
<comment type="caution">
    <text evidence="1">The sequence shown here is derived from an EMBL/GenBank/DDBJ whole genome shotgun (WGS) entry which is preliminary data.</text>
</comment>
<gene>
    <name evidence="1" type="ORF">LCGC14_1191180</name>
</gene>
<protein>
    <submittedName>
        <fullName evidence="1">Uncharacterized protein</fullName>
    </submittedName>
</protein>
<sequence>MLLPLNEIKEIERIEDFDTRIHMAA</sequence>
<feature type="non-terminal residue" evidence="1">
    <location>
        <position position="25"/>
    </location>
</feature>
<name>A0A0F9LJC7_9ZZZZ</name>
<reference evidence="1" key="1">
    <citation type="journal article" date="2015" name="Nature">
        <title>Complex archaea that bridge the gap between prokaryotes and eukaryotes.</title>
        <authorList>
            <person name="Spang A."/>
            <person name="Saw J.H."/>
            <person name="Jorgensen S.L."/>
            <person name="Zaremba-Niedzwiedzka K."/>
            <person name="Martijn J."/>
            <person name="Lind A.E."/>
            <person name="van Eijk R."/>
            <person name="Schleper C."/>
            <person name="Guy L."/>
            <person name="Ettema T.J."/>
        </authorList>
    </citation>
    <scope>NUCLEOTIDE SEQUENCE</scope>
</reference>
<evidence type="ECO:0000313" key="1">
    <source>
        <dbReference type="EMBL" id="KKM95154.1"/>
    </source>
</evidence>